<name>A0A8H9GX54_9DEIO</name>
<feature type="compositionally biased region" description="Low complexity" evidence="1">
    <location>
        <begin position="1293"/>
        <end position="1309"/>
    </location>
</feature>
<feature type="region of interest" description="Disordered" evidence="1">
    <location>
        <begin position="1210"/>
        <end position="1339"/>
    </location>
</feature>
<dbReference type="Proteomes" id="UP000600547">
    <property type="component" value="Unassembled WGS sequence"/>
</dbReference>
<evidence type="ECO:0000259" key="2">
    <source>
        <dbReference type="Pfam" id="PF13020"/>
    </source>
</evidence>
<gene>
    <name evidence="4" type="ORF">GCM10008956_29990</name>
</gene>
<feature type="compositionally biased region" description="Polar residues" evidence="1">
    <location>
        <begin position="1267"/>
        <end position="1276"/>
    </location>
</feature>
<comment type="caution">
    <text evidence="4">The sequence shown here is derived from an EMBL/GenBank/DDBJ whole genome shotgun (WGS) entry which is preliminary data.</text>
</comment>
<dbReference type="InterPro" id="IPR036890">
    <property type="entry name" value="HATPase_C_sf"/>
</dbReference>
<dbReference type="Pfam" id="PF25794">
    <property type="entry name" value="SACS"/>
    <property type="match status" value="1"/>
</dbReference>
<protein>
    <recommendedName>
        <fullName evidence="6">Protein NO VEIN C-terminal domain-containing protein</fullName>
    </recommendedName>
</protein>
<proteinExistence type="predicted"/>
<dbReference type="PANTHER" id="PTHR46919">
    <property type="entry name" value="ZINC FINGER, C3HC4 TYPE (RING FINGER) FAMILY PROTEIN"/>
    <property type="match status" value="1"/>
</dbReference>
<feature type="compositionally biased region" description="Polar residues" evidence="1">
    <location>
        <begin position="1322"/>
        <end position="1339"/>
    </location>
</feature>
<dbReference type="InterPro" id="IPR024975">
    <property type="entry name" value="NOV_C"/>
</dbReference>
<evidence type="ECO:0000313" key="4">
    <source>
        <dbReference type="EMBL" id="GGM51944.1"/>
    </source>
</evidence>
<dbReference type="SUPFAM" id="SSF55874">
    <property type="entry name" value="ATPase domain of HSP90 chaperone/DNA topoisomerase II/histidine kinase"/>
    <property type="match status" value="1"/>
</dbReference>
<keyword evidence="5" id="KW-1185">Reference proteome</keyword>
<evidence type="ECO:0008006" key="6">
    <source>
        <dbReference type="Google" id="ProtNLM"/>
    </source>
</evidence>
<evidence type="ECO:0000259" key="3">
    <source>
        <dbReference type="Pfam" id="PF25794"/>
    </source>
</evidence>
<dbReference type="Pfam" id="PF13020">
    <property type="entry name" value="NOV_C"/>
    <property type="match status" value="1"/>
</dbReference>
<evidence type="ECO:0000256" key="1">
    <source>
        <dbReference type="SAM" id="MobiDB-lite"/>
    </source>
</evidence>
<feature type="compositionally biased region" description="Pro residues" evidence="1">
    <location>
        <begin position="1281"/>
        <end position="1292"/>
    </location>
</feature>
<dbReference type="EMBL" id="BMQG01000011">
    <property type="protein sequence ID" value="GGM51944.1"/>
    <property type="molecule type" value="Genomic_DNA"/>
</dbReference>
<feature type="domain" description="Protein NO VEIN C-terminal" evidence="2">
    <location>
        <begin position="1363"/>
        <end position="1452"/>
    </location>
</feature>
<evidence type="ECO:0000313" key="5">
    <source>
        <dbReference type="Proteomes" id="UP000600547"/>
    </source>
</evidence>
<sequence length="1482" mass="166187">MEELDYGYSLLGSLRKDLRMLQGFSTVVQELIQNAEDAPGSDTFWMNFTPEALRVGNSGVFEDQHFNRIIEIASGGKRHDPDTIGSFGVGFVSVYQITDEPRIYSRNQARILRPLERKALKQTGVTHEWPSTFVLPWATQPSRLRQELEVEPVDLDQMDAFLAQAQDTFNRSAVFLRKVRALHLMSGGTPVNTLTLTRQANDLTITSLTGEVTYRLYDVPVSEEVKRDAERRRRRTTLQLALPLGEETTGLLYAFLPTRDETGLPLHINADFYPNTDRKGLLWDEEDKRKWNERLLNCVIDFVPHLLEDLADISPETLYTFADQVRLAAQRTRASQHPVARFVARLWTACQQAFKERSLFWSQTGDWVDHGVFLLVGHDVDVTLEDAILRDTHWHLPPPEHKKDFRTLFRVLGVQPLDATAFVDVLEQLFGQDATLEADTDHWPLLTAVFAYFGQLTEHEQGWESNPDLPGRLSLLHLALNAEGTLLPLPEVWTCPDDSLSVAQPWLGPELLIDPRWWDLAPPLLRDALSRYEPADLVEDLQDEDVAALIASGWPLGQAYRFLESDPRLGGERLRSLPIYRTTAGTYSTGRDLAIAADIHDPFHVRQLLDVNSMKGHETLLEWLNLPVLDAATYYGTLLPDYFRVNPERRRDVIELVAQEYGKPAFPIATWRALPSAELNSGAWVKPDQAYWPQDLLDSLFGATYPAFARQQYRGRTVRPFMEELGMRMTVADRDIIDVLQQREQDPVTDASVAQRRKVLHHALQTPTSTLSIHLSKLKWLPAKGAPGWYAPGDLLRADDEELVGAHLAGKQVSRLPLPERSQIKEENLRALGFARAEARQVVDHIRGLNSLNRGPNSRQLNWLNSRAASLPKPLRDDLRTLKIFPLGNGTFAPATHVFRQDPKLGRWRNQVGAADLDRLKALLDALSVAFTPQPVHHRDVLMEISSSTPPGEVPKKDDQEIAEQCFKALSDAYAAGHTSMPDIIASLQGKRVIPVFWKERTRGSLVKAQNALYLDKPVSELTKFGLPERFDARTRDVGTAGFFEALGVKTVSSVWKLTYQIPPSAQQAMPEQTRKMHTMTPVLLRLALKVHRRSSVNELRDRIYQFRFYRCKVIPTTVELQGFQLTGRSELSYAIDLPAGRLYIRDLNLPDTAKVLAEMLDMQDPSDRGILSAIWGKPLPEAQEFLSNAGFPELPEEYVPVELPSVSTAAVEETGEDFPEDASPPVAPTAPSGPASSSPRPATSAGPATGRPTGSGPKPGPVNHPTPKTTSSTDHTPAGPTHPPRPSPAAPPSSAAPSGPAAPTSPVGGPQGRPHRPTGTHPGTGQRSPHSPSRQQRFRNYTYVYQGPEENEEETHAREVDQRGMAYVMEHERRRGHIPEDVSMDYGAGYDICSVDQDGVIRYIELKTMSGPWQERGVALSANQFAMARQQTTQYWLYVIENLDGEPTLHEIQNPFERITSYTFDNTWKLEVTTEDEVTLG</sequence>
<accession>A0A8H9GX54</accession>
<dbReference type="NCBIfam" id="NF047352">
    <property type="entry name" value="P_loop_sacsin"/>
    <property type="match status" value="1"/>
</dbReference>
<feature type="compositionally biased region" description="Low complexity" evidence="1">
    <location>
        <begin position="1230"/>
        <end position="1251"/>
    </location>
</feature>
<dbReference type="InterPro" id="IPR058210">
    <property type="entry name" value="SACS/Nov_dom"/>
</dbReference>
<feature type="domain" description="Sacsin/Nov" evidence="3">
    <location>
        <begin position="45"/>
        <end position="118"/>
    </location>
</feature>
<organism evidence="4 5">
    <name type="scientific">Deinococcus arenae</name>
    <dbReference type="NCBI Taxonomy" id="1452751"/>
    <lineage>
        <taxon>Bacteria</taxon>
        <taxon>Thermotogati</taxon>
        <taxon>Deinococcota</taxon>
        <taxon>Deinococci</taxon>
        <taxon>Deinococcales</taxon>
        <taxon>Deinococcaceae</taxon>
        <taxon>Deinococcus</taxon>
    </lineage>
</organism>
<dbReference type="PANTHER" id="PTHR46919:SF2">
    <property type="entry name" value="SACSIN"/>
    <property type="match status" value="1"/>
</dbReference>
<reference evidence="5" key="1">
    <citation type="journal article" date="2019" name="Int. J. Syst. Evol. Microbiol.">
        <title>The Global Catalogue of Microorganisms (GCM) 10K type strain sequencing project: providing services to taxonomists for standard genome sequencing and annotation.</title>
        <authorList>
            <consortium name="The Broad Institute Genomics Platform"/>
            <consortium name="The Broad Institute Genome Sequencing Center for Infectious Disease"/>
            <person name="Wu L."/>
            <person name="Ma J."/>
        </authorList>
    </citation>
    <scope>NUCLEOTIDE SEQUENCE [LARGE SCALE GENOMIC DNA]</scope>
    <source>
        <strain evidence="5">JCM 31047</strain>
    </source>
</reference>